<organism evidence="2 3">
    <name type="scientific">Paenibacillus lutimineralis</name>
    <dbReference type="NCBI Taxonomy" id="2707005"/>
    <lineage>
        <taxon>Bacteria</taxon>
        <taxon>Bacillati</taxon>
        <taxon>Bacillota</taxon>
        <taxon>Bacilli</taxon>
        <taxon>Bacillales</taxon>
        <taxon>Paenibacillaceae</taxon>
        <taxon>Paenibacillus</taxon>
    </lineage>
</organism>
<feature type="transmembrane region" description="Helical" evidence="1">
    <location>
        <begin position="189"/>
        <end position="212"/>
    </location>
</feature>
<proteinExistence type="predicted"/>
<keyword evidence="3" id="KW-1185">Reference proteome</keyword>
<feature type="transmembrane region" description="Helical" evidence="1">
    <location>
        <begin position="245"/>
        <end position="267"/>
    </location>
</feature>
<sequence length="631" mass="72406">MLYQEWRKILIKQKGLLVIAMMIILKIALTLQQGYDSDLIINRNPEGYSAYIKLYEGKLTKAKEQQLQDEYYAVVHATAELDGLARQWKDGIIGQDVYEQTSKQYYERIKNNAVFNVVYNQYYYAKEAPEERYLMDERGWSTLLAHSRPDFVLLLCLIIVLTPLFCYEYESGMDSLLLSSSRGKYQTGVVKLAIGAMLVMTITVLFTVIEYFCLDGMVGLKNGSFPLQSLKFFANSDYPITLNQAFLILLLVRMLGAALFAGCISLTGIITKNTVITLFISSVLIFLPYILFPSKPWLYYLPLPSGLLAGTGYLWGTVYESAYNDQGSVEKIVQFQAIGRKTFLFLIAGYAIEMALFYLYSLKKYSKYMLKRRLMHRKRNKSPLSLSLLIICCLIISGCEHAGKAKDIFTFDARDARNYGETAGYAIKLDEENNIITAKSIDTGEEFLLTREPFIQKGDISAIFVRDGWCYYVTQTLGTEGIRIYGIDLKDFRQKLIYNSVPENTEDFFGIASGQQDLEEMSRNTSLIYCLVLNENYIYFVVNSELVKINRNTGRETIIARDVKGGMSLVYYNGDIYYIDHQYRLSVYKEQEDNVHALDSLYTDNFRIENGSLHYRSLLEDKQILTYKIAQ</sequence>
<dbReference type="OrthoDB" id="9760357at2"/>
<gene>
    <name evidence="2" type="ORF">EI981_15350</name>
</gene>
<dbReference type="KEGG" id="plut:EI981_15350"/>
<keyword evidence="1" id="KW-0472">Membrane</keyword>
<evidence type="ECO:0000256" key="1">
    <source>
        <dbReference type="SAM" id="Phobius"/>
    </source>
</evidence>
<feature type="transmembrane region" description="Helical" evidence="1">
    <location>
        <begin position="343"/>
        <end position="362"/>
    </location>
</feature>
<evidence type="ECO:0000313" key="3">
    <source>
        <dbReference type="Proteomes" id="UP000270678"/>
    </source>
</evidence>
<feature type="transmembrane region" description="Helical" evidence="1">
    <location>
        <begin position="151"/>
        <end position="169"/>
    </location>
</feature>
<dbReference type="RefSeq" id="WP_126999561.1">
    <property type="nucleotide sequence ID" value="NZ_CP034346.1"/>
</dbReference>
<evidence type="ECO:0000313" key="2">
    <source>
        <dbReference type="EMBL" id="AZS15681.1"/>
    </source>
</evidence>
<name>A0A3S9UZI1_9BACL</name>
<feature type="transmembrane region" description="Helical" evidence="1">
    <location>
        <begin position="274"/>
        <end position="292"/>
    </location>
</feature>
<reference evidence="3" key="1">
    <citation type="submission" date="2018-12" db="EMBL/GenBank/DDBJ databases">
        <title>Complete genome sequence of Paenibacillus sp. MBLB1234.</title>
        <authorList>
            <person name="Nam Y.-D."/>
            <person name="Kang J."/>
            <person name="Chung W.-H."/>
            <person name="Park Y.S."/>
        </authorList>
    </citation>
    <scope>NUCLEOTIDE SEQUENCE [LARGE SCALE GENOMIC DNA]</scope>
    <source>
        <strain evidence="3">MBLB1234</strain>
    </source>
</reference>
<keyword evidence="1" id="KW-1133">Transmembrane helix</keyword>
<feature type="transmembrane region" description="Helical" evidence="1">
    <location>
        <begin position="383"/>
        <end position="403"/>
    </location>
</feature>
<dbReference type="Proteomes" id="UP000270678">
    <property type="component" value="Chromosome"/>
</dbReference>
<dbReference type="AlphaFoldDB" id="A0A3S9UZI1"/>
<accession>A0A3S9UZI1</accession>
<dbReference type="EMBL" id="CP034346">
    <property type="protein sequence ID" value="AZS15681.1"/>
    <property type="molecule type" value="Genomic_DNA"/>
</dbReference>
<protein>
    <submittedName>
        <fullName evidence="2">ABC transporter permease</fullName>
    </submittedName>
</protein>
<keyword evidence="1" id="KW-0812">Transmembrane</keyword>